<dbReference type="InterPro" id="IPR043519">
    <property type="entry name" value="NT_sf"/>
</dbReference>
<proteinExistence type="inferred from homology"/>
<dbReference type="PROSITE" id="PS00028">
    <property type="entry name" value="ZINC_FINGER_C2H2_1"/>
    <property type="match status" value="1"/>
</dbReference>
<dbReference type="OrthoDB" id="1885901at2759"/>
<dbReference type="GO" id="GO:0003725">
    <property type="term" value="F:double-stranded RNA binding"/>
    <property type="evidence" value="ECO:0007669"/>
    <property type="project" value="TreeGrafter"/>
</dbReference>
<keyword evidence="2" id="KW-0862">Zinc</keyword>
<evidence type="ECO:0000259" key="3">
    <source>
        <dbReference type="PROSITE" id="PS50157"/>
    </source>
</evidence>
<dbReference type="GO" id="GO:0008270">
    <property type="term" value="F:zinc ion binding"/>
    <property type="evidence" value="ECO:0007669"/>
    <property type="project" value="UniProtKB-KW"/>
</dbReference>
<evidence type="ECO:0000313" key="5">
    <source>
        <dbReference type="Proteomes" id="UP000749559"/>
    </source>
</evidence>
<keyword evidence="2" id="KW-0479">Metal-binding</keyword>
<dbReference type="Proteomes" id="UP000749559">
    <property type="component" value="Unassembled WGS sequence"/>
</dbReference>
<dbReference type="SUPFAM" id="SSF81301">
    <property type="entry name" value="Nucleotidyltransferase"/>
    <property type="match status" value="1"/>
</dbReference>
<dbReference type="AlphaFoldDB" id="A0A8S4PEK6"/>
<keyword evidence="5" id="KW-1185">Reference proteome</keyword>
<comment type="caution">
    <text evidence="4">The sequence shown here is derived from an EMBL/GenBank/DDBJ whole genome shotgun (WGS) entry which is preliminary data.</text>
</comment>
<feature type="domain" description="C2H2-type" evidence="3">
    <location>
        <begin position="12"/>
        <end position="40"/>
    </location>
</feature>
<reference evidence="4" key="1">
    <citation type="submission" date="2022-03" db="EMBL/GenBank/DDBJ databases">
        <authorList>
            <person name="Martin C."/>
        </authorList>
    </citation>
    <scope>NUCLEOTIDE SEQUENCE</scope>
</reference>
<evidence type="ECO:0000256" key="2">
    <source>
        <dbReference type="PROSITE-ProRule" id="PRU00042"/>
    </source>
</evidence>
<dbReference type="GO" id="GO:0001730">
    <property type="term" value="F:2'-5'-oligoadenylate synthetase activity"/>
    <property type="evidence" value="ECO:0007669"/>
    <property type="project" value="UniProtKB-EC"/>
</dbReference>
<dbReference type="PANTHER" id="PTHR11258:SF7">
    <property type="entry name" value="2'-5'-OLIGOADENYLATE SYNTHASE-LIKE PROTEIN 2"/>
    <property type="match status" value="1"/>
</dbReference>
<dbReference type="CDD" id="cd05400">
    <property type="entry name" value="NT_2-5OAS_ClassI-CCAase"/>
    <property type="match status" value="1"/>
</dbReference>
<dbReference type="GO" id="GO:0045071">
    <property type="term" value="P:negative regulation of viral genome replication"/>
    <property type="evidence" value="ECO:0007669"/>
    <property type="project" value="TreeGrafter"/>
</dbReference>
<name>A0A8S4PEK6_OWEFU</name>
<dbReference type="InterPro" id="IPR018952">
    <property type="entry name" value="2-5-oligoAdlate_synth_1_dom2/C"/>
</dbReference>
<dbReference type="GO" id="GO:0051607">
    <property type="term" value="P:defense response to virus"/>
    <property type="evidence" value="ECO:0007669"/>
    <property type="project" value="TreeGrafter"/>
</dbReference>
<dbReference type="InterPro" id="IPR006116">
    <property type="entry name" value="NT_2-5OAS_ClassI-CCAase"/>
</dbReference>
<organism evidence="4 5">
    <name type="scientific">Owenia fusiformis</name>
    <name type="common">Polychaete worm</name>
    <dbReference type="NCBI Taxonomy" id="6347"/>
    <lineage>
        <taxon>Eukaryota</taxon>
        <taxon>Metazoa</taxon>
        <taxon>Spiralia</taxon>
        <taxon>Lophotrochozoa</taxon>
        <taxon>Annelida</taxon>
        <taxon>Polychaeta</taxon>
        <taxon>Sedentaria</taxon>
        <taxon>Canalipalpata</taxon>
        <taxon>Sabellida</taxon>
        <taxon>Oweniida</taxon>
        <taxon>Oweniidae</taxon>
        <taxon>Owenia</taxon>
    </lineage>
</organism>
<evidence type="ECO:0000256" key="1">
    <source>
        <dbReference type="ARBA" id="ARBA00009526"/>
    </source>
</evidence>
<dbReference type="Gene3D" id="3.30.460.10">
    <property type="entry name" value="Beta Polymerase, domain 2"/>
    <property type="match status" value="1"/>
</dbReference>
<gene>
    <name evidence="4" type="ORF">OFUS_LOCUS17625</name>
</gene>
<protein>
    <recommendedName>
        <fullName evidence="3">C2H2-type domain-containing protein</fullName>
    </recommendedName>
</protein>
<dbReference type="GO" id="GO:0005654">
    <property type="term" value="C:nucleoplasm"/>
    <property type="evidence" value="ECO:0007669"/>
    <property type="project" value="TreeGrafter"/>
</dbReference>
<dbReference type="GO" id="GO:0005524">
    <property type="term" value="F:ATP binding"/>
    <property type="evidence" value="ECO:0007669"/>
    <property type="project" value="UniProtKB-KW"/>
</dbReference>
<dbReference type="EMBL" id="CAIIXF020000008">
    <property type="protein sequence ID" value="CAH1792685.1"/>
    <property type="molecule type" value="Genomic_DNA"/>
</dbReference>
<accession>A0A8S4PEK6</accession>
<dbReference type="InterPro" id="IPR013087">
    <property type="entry name" value="Znf_C2H2_type"/>
</dbReference>
<dbReference type="InterPro" id="IPR002934">
    <property type="entry name" value="Polymerase_NTP_transf_dom"/>
</dbReference>
<dbReference type="Pfam" id="PF10421">
    <property type="entry name" value="OAS1_C"/>
    <property type="match status" value="1"/>
</dbReference>
<dbReference type="PANTHER" id="PTHR11258">
    <property type="entry name" value="2-5 OLIGOADENYLATE SYNTHETASE"/>
    <property type="match status" value="1"/>
</dbReference>
<comment type="similarity">
    <text evidence="1">Belongs to the 2-5A synthase family.</text>
</comment>
<dbReference type="Gene3D" id="1.10.1410.20">
    <property type="entry name" value="2'-5'-oligoadenylate synthetase 1, domain 2"/>
    <property type="match status" value="1"/>
</dbReference>
<sequence length="384" mass="44020">MMVGSQLRKLDLTCQYCEKKLKTPNGLDDHSHRKHGTERKFPPVFIRRGRRRSRNQIPCDAMSNLNLNDAYHSDSILIEQNPSYNVDKYIKEELQPNEAFHRPYNQDIDALVTLMQADLAQVLSYDIQEVVKSGSLGKGTAVKGNVDVDLVVFLNGFRNQKDFISKSPEIVANLKSFLREAGKRRDMSINIEKTSSSGAVQFKFRRNNGEWHDVDVMAAFDNIRHLGSVERVNAEMARQSEDVRKTYAACLTKEQLEFVRSKPAKVKDLIRLVKHWKETHVTGIPSPKSYGMELLTIEAWKAGGSLQDFNTRKGFYYVLKKLESFGKLWQTQKNSSSILIKDIADPFADVSKRYDHWYELGQKAGKCAKQNLFSDIGLSDRSWY</sequence>
<dbReference type="PROSITE" id="PS50157">
    <property type="entry name" value="ZINC_FINGER_C2H2_2"/>
    <property type="match status" value="1"/>
</dbReference>
<dbReference type="SUPFAM" id="SSF81631">
    <property type="entry name" value="PAP/OAS1 substrate-binding domain"/>
    <property type="match status" value="1"/>
</dbReference>
<dbReference type="PROSITE" id="PS50152">
    <property type="entry name" value="25A_SYNTH_3"/>
    <property type="match status" value="1"/>
</dbReference>
<dbReference type="GO" id="GO:0005829">
    <property type="term" value="C:cytosol"/>
    <property type="evidence" value="ECO:0007669"/>
    <property type="project" value="TreeGrafter"/>
</dbReference>
<evidence type="ECO:0000313" key="4">
    <source>
        <dbReference type="EMBL" id="CAH1792685.1"/>
    </source>
</evidence>
<dbReference type="GO" id="GO:0016020">
    <property type="term" value="C:membrane"/>
    <property type="evidence" value="ECO:0007669"/>
    <property type="project" value="TreeGrafter"/>
</dbReference>
<keyword evidence="2" id="KW-0863">Zinc-finger</keyword>
<dbReference type="Pfam" id="PF01909">
    <property type="entry name" value="NTP_transf_2"/>
    <property type="match status" value="1"/>
</dbReference>